<dbReference type="Proteomes" id="UP000765509">
    <property type="component" value="Unassembled WGS sequence"/>
</dbReference>
<evidence type="ECO:0000313" key="2">
    <source>
        <dbReference type="EMBL" id="MBW0471709.1"/>
    </source>
</evidence>
<organism evidence="2 3">
    <name type="scientific">Austropuccinia psidii MF-1</name>
    <dbReference type="NCBI Taxonomy" id="1389203"/>
    <lineage>
        <taxon>Eukaryota</taxon>
        <taxon>Fungi</taxon>
        <taxon>Dikarya</taxon>
        <taxon>Basidiomycota</taxon>
        <taxon>Pucciniomycotina</taxon>
        <taxon>Pucciniomycetes</taxon>
        <taxon>Pucciniales</taxon>
        <taxon>Sphaerophragmiaceae</taxon>
        <taxon>Austropuccinia</taxon>
    </lineage>
</organism>
<sequence>MEYHQEVKTAGGEGKQDKGESSHYPSFRRKAEPDRAHTNSFRLTRSRLNQLSSSFTPCRNQQISGQASPFFTVPGSFQEKTRIQGQKQYLFQPKAERVRPNYPEAVGFGERSTQEPEIAVHTSVISSPISGNINPTQIEHDVFAREINFNRDALWLKMFQFAKQTHKKFEELQASHEMIQTLTASMDKIDKPLQEAHAHLRKAPEETKKTKSSL</sequence>
<feature type="region of interest" description="Disordered" evidence="1">
    <location>
        <begin position="1"/>
        <end position="43"/>
    </location>
</feature>
<accession>A0A9Q3BUF1</accession>
<name>A0A9Q3BUF1_9BASI</name>
<proteinExistence type="predicted"/>
<evidence type="ECO:0000313" key="3">
    <source>
        <dbReference type="Proteomes" id="UP000765509"/>
    </source>
</evidence>
<keyword evidence="3" id="KW-1185">Reference proteome</keyword>
<reference evidence="2" key="1">
    <citation type="submission" date="2021-03" db="EMBL/GenBank/DDBJ databases">
        <title>Draft genome sequence of rust myrtle Austropuccinia psidii MF-1, a brazilian biotype.</title>
        <authorList>
            <person name="Quecine M.C."/>
            <person name="Pachon D.M.R."/>
            <person name="Bonatelli M.L."/>
            <person name="Correr F.H."/>
            <person name="Franceschini L.M."/>
            <person name="Leite T.F."/>
            <person name="Margarido G.R.A."/>
            <person name="Almeida C.A."/>
            <person name="Ferrarezi J.A."/>
            <person name="Labate C.A."/>
        </authorList>
    </citation>
    <scope>NUCLEOTIDE SEQUENCE</scope>
    <source>
        <strain evidence="2">MF-1</strain>
    </source>
</reference>
<dbReference type="EMBL" id="AVOT02002840">
    <property type="protein sequence ID" value="MBW0471709.1"/>
    <property type="molecule type" value="Genomic_DNA"/>
</dbReference>
<dbReference type="AlphaFoldDB" id="A0A9Q3BUF1"/>
<protein>
    <submittedName>
        <fullName evidence="2">Uncharacterized protein</fullName>
    </submittedName>
</protein>
<gene>
    <name evidence="2" type="ORF">O181_011424</name>
</gene>
<comment type="caution">
    <text evidence="2">The sequence shown here is derived from an EMBL/GenBank/DDBJ whole genome shotgun (WGS) entry which is preliminary data.</text>
</comment>
<evidence type="ECO:0000256" key="1">
    <source>
        <dbReference type="SAM" id="MobiDB-lite"/>
    </source>
</evidence>